<feature type="transmembrane region" description="Helical" evidence="1">
    <location>
        <begin position="576"/>
        <end position="597"/>
    </location>
</feature>
<dbReference type="SUPFAM" id="SSF51395">
    <property type="entry name" value="FMN-linked oxidoreductases"/>
    <property type="match status" value="1"/>
</dbReference>
<evidence type="ECO:0000256" key="1">
    <source>
        <dbReference type="SAM" id="Phobius"/>
    </source>
</evidence>
<evidence type="ECO:0000313" key="2">
    <source>
        <dbReference type="EMBL" id="ODG91016.1"/>
    </source>
</evidence>
<keyword evidence="3" id="KW-1185">Reference proteome</keyword>
<dbReference type="RefSeq" id="WP_069034410.1">
    <property type="nucleotide sequence ID" value="NZ_MDKC01000032.1"/>
</dbReference>
<proteinExistence type="predicted"/>
<evidence type="ECO:0000313" key="3">
    <source>
        <dbReference type="Proteomes" id="UP000094580"/>
    </source>
</evidence>
<dbReference type="InterPro" id="IPR013785">
    <property type="entry name" value="Aldolase_TIM"/>
</dbReference>
<accession>A0ABX2ZP92</accession>
<feature type="transmembrane region" description="Helical" evidence="1">
    <location>
        <begin position="419"/>
        <end position="436"/>
    </location>
</feature>
<dbReference type="Gene3D" id="3.20.20.70">
    <property type="entry name" value="Aldolase class I"/>
    <property type="match status" value="2"/>
</dbReference>
<feature type="transmembrane region" description="Helical" evidence="1">
    <location>
        <begin position="518"/>
        <end position="539"/>
    </location>
</feature>
<gene>
    <name evidence="2" type="ORF">BED47_08255</name>
</gene>
<feature type="transmembrane region" description="Helical" evidence="1">
    <location>
        <begin position="307"/>
        <end position="332"/>
    </location>
</feature>
<comment type="caution">
    <text evidence="2">The sequence shown here is derived from an EMBL/GenBank/DDBJ whole genome shotgun (WGS) entry which is preliminary data.</text>
</comment>
<sequence length="615" mass="69831">MPDWSYHTIFKPMLSKLPSKVSREFIHSSMNKISSFPFGPNLIEFLGHLNTDSSLKNEIHNLKLKNQIGLASKIDPYLSGTNAFMNLGFGVIEIGPISINDSYTSQSPLIDFKLNQLIGTEENKVLTVEQTVHKLSKIHKKVPIFARIVGSFEEFKLIESRLSDFVDLFILEFDLAMDLVKNNWASSKPICLSFYSNEIDILLKQENYPFDSILIEEPPVTTDIEQKNSLINTIQKLKSIQFEKPIFTKGGVVEPFDAIEIIDSGSSLVFLTHGYVLSGPGLPKRINEAIMYRSKKEMTSLSDGWKWYFLFGLFMFIGGLLALFISLTSIVLPYDEHFLTIKRHVILQFNDRLLPFMSHDRMTLSGTIMSGGILFMSLARNGIKHHYHWAKKASDTSAFVGFLAIFLFIGYGYFDWLHALFWVVLLIPFLLGFFKTRGLNRSPESENLTNNRDWKFSLIGQLFFIILGFSIILGGCIISFVGVTTTFVKTDLNYLCITPSELNAFNQHLIPVISHDRAGFGGGLVSVGLLVLMISLWGFRHNQKWIWWTLLFGSLPAFITAFGVHFMIGYTDFYHLLPPIIASLFLLIGVITSFRFLNFTTTNSNENTFHEISNS</sequence>
<organism evidence="2 3">
    <name type="scientific">Gottfriedia luciferensis</name>
    <dbReference type="NCBI Taxonomy" id="178774"/>
    <lineage>
        <taxon>Bacteria</taxon>
        <taxon>Bacillati</taxon>
        <taxon>Bacillota</taxon>
        <taxon>Bacilli</taxon>
        <taxon>Bacillales</taxon>
        <taxon>Bacillaceae</taxon>
        <taxon>Gottfriedia</taxon>
    </lineage>
</organism>
<dbReference type="Proteomes" id="UP000094580">
    <property type="component" value="Unassembled WGS sequence"/>
</dbReference>
<reference evidence="2 3" key="1">
    <citation type="submission" date="2016-07" db="EMBL/GenBank/DDBJ databases">
        <authorList>
            <person name="Townsley L."/>
            <person name="Shank E.A."/>
        </authorList>
    </citation>
    <scope>NUCLEOTIDE SEQUENCE [LARGE SCALE GENOMIC DNA]</scope>
    <source>
        <strain evidence="2 3">CH01</strain>
    </source>
</reference>
<dbReference type="EMBL" id="MDKC01000032">
    <property type="protein sequence ID" value="ODG91016.1"/>
    <property type="molecule type" value="Genomic_DNA"/>
</dbReference>
<keyword evidence="1" id="KW-0472">Membrane</keyword>
<feature type="transmembrane region" description="Helical" evidence="1">
    <location>
        <begin position="395"/>
        <end position="413"/>
    </location>
</feature>
<evidence type="ECO:0008006" key="4">
    <source>
        <dbReference type="Google" id="ProtNLM"/>
    </source>
</evidence>
<feature type="transmembrane region" description="Helical" evidence="1">
    <location>
        <begin position="362"/>
        <end position="383"/>
    </location>
</feature>
<feature type="transmembrane region" description="Helical" evidence="1">
    <location>
        <begin position="546"/>
        <end position="570"/>
    </location>
</feature>
<keyword evidence="1" id="KW-0812">Transmembrane</keyword>
<name>A0ABX2ZP92_9BACI</name>
<feature type="transmembrane region" description="Helical" evidence="1">
    <location>
        <begin position="456"/>
        <end position="483"/>
    </location>
</feature>
<protein>
    <recommendedName>
        <fullName evidence="4">Dihydroorotate dehydrogenase</fullName>
    </recommendedName>
</protein>
<keyword evidence="1" id="KW-1133">Transmembrane helix</keyword>